<feature type="compositionally biased region" description="Acidic residues" evidence="1">
    <location>
        <begin position="62"/>
        <end position="72"/>
    </location>
</feature>
<organism evidence="2 3">
    <name type="scientific">Portunus trituberculatus</name>
    <name type="common">Swimming crab</name>
    <name type="synonym">Neptunus trituberculatus</name>
    <dbReference type="NCBI Taxonomy" id="210409"/>
    <lineage>
        <taxon>Eukaryota</taxon>
        <taxon>Metazoa</taxon>
        <taxon>Ecdysozoa</taxon>
        <taxon>Arthropoda</taxon>
        <taxon>Crustacea</taxon>
        <taxon>Multicrustacea</taxon>
        <taxon>Malacostraca</taxon>
        <taxon>Eumalacostraca</taxon>
        <taxon>Eucarida</taxon>
        <taxon>Decapoda</taxon>
        <taxon>Pleocyemata</taxon>
        <taxon>Brachyura</taxon>
        <taxon>Eubrachyura</taxon>
        <taxon>Portunoidea</taxon>
        <taxon>Portunidae</taxon>
        <taxon>Portuninae</taxon>
        <taxon>Portunus</taxon>
    </lineage>
</organism>
<dbReference type="Proteomes" id="UP000324222">
    <property type="component" value="Unassembled WGS sequence"/>
</dbReference>
<protein>
    <submittedName>
        <fullName evidence="2">Uncharacterized protein</fullName>
    </submittedName>
</protein>
<evidence type="ECO:0000256" key="1">
    <source>
        <dbReference type="SAM" id="MobiDB-lite"/>
    </source>
</evidence>
<proteinExistence type="predicted"/>
<sequence length="72" mass="7725">MEEEEEEEEEDEEGEKEEEEALGFSSALSSKAPSLPAHQGMKIALAKTVEDSRATSPSPLEDQTEGGGEETA</sequence>
<keyword evidence="3" id="KW-1185">Reference proteome</keyword>
<feature type="region of interest" description="Disordered" evidence="1">
    <location>
        <begin position="1"/>
        <end position="72"/>
    </location>
</feature>
<feature type="compositionally biased region" description="Low complexity" evidence="1">
    <location>
        <begin position="25"/>
        <end position="37"/>
    </location>
</feature>
<feature type="compositionally biased region" description="Acidic residues" evidence="1">
    <location>
        <begin position="1"/>
        <end position="21"/>
    </location>
</feature>
<dbReference type="AlphaFoldDB" id="A0A5B7JTK0"/>
<accession>A0A5B7JTK0</accession>
<name>A0A5B7JTK0_PORTR</name>
<gene>
    <name evidence="2" type="ORF">E2C01_091706</name>
</gene>
<comment type="caution">
    <text evidence="2">The sequence shown here is derived from an EMBL/GenBank/DDBJ whole genome shotgun (WGS) entry which is preliminary data.</text>
</comment>
<dbReference type="EMBL" id="VSRR010106011">
    <property type="protein sequence ID" value="MPC96447.1"/>
    <property type="molecule type" value="Genomic_DNA"/>
</dbReference>
<reference evidence="2 3" key="1">
    <citation type="submission" date="2019-05" db="EMBL/GenBank/DDBJ databases">
        <title>Another draft genome of Portunus trituberculatus and its Hox gene families provides insights of decapod evolution.</title>
        <authorList>
            <person name="Jeong J.-H."/>
            <person name="Song I."/>
            <person name="Kim S."/>
            <person name="Choi T."/>
            <person name="Kim D."/>
            <person name="Ryu S."/>
            <person name="Kim W."/>
        </authorList>
    </citation>
    <scope>NUCLEOTIDE SEQUENCE [LARGE SCALE GENOMIC DNA]</scope>
    <source>
        <tissue evidence="2">Muscle</tissue>
    </source>
</reference>
<evidence type="ECO:0000313" key="2">
    <source>
        <dbReference type="EMBL" id="MPC96447.1"/>
    </source>
</evidence>
<evidence type="ECO:0000313" key="3">
    <source>
        <dbReference type="Proteomes" id="UP000324222"/>
    </source>
</evidence>